<name>A0A9D2S7U1_9FIRM</name>
<protein>
    <submittedName>
        <fullName evidence="6">LysR family transcriptional regulator</fullName>
    </submittedName>
</protein>
<dbReference type="CDD" id="cd05466">
    <property type="entry name" value="PBP2_LTTR_substrate"/>
    <property type="match status" value="1"/>
</dbReference>
<evidence type="ECO:0000256" key="3">
    <source>
        <dbReference type="ARBA" id="ARBA00023125"/>
    </source>
</evidence>
<dbReference type="AlphaFoldDB" id="A0A9D2S7U1"/>
<gene>
    <name evidence="6" type="ORF">H9771_06385</name>
</gene>
<dbReference type="PROSITE" id="PS50931">
    <property type="entry name" value="HTH_LYSR"/>
    <property type="match status" value="1"/>
</dbReference>
<keyword evidence="4" id="KW-0804">Transcription</keyword>
<dbReference type="InterPro" id="IPR036388">
    <property type="entry name" value="WH-like_DNA-bd_sf"/>
</dbReference>
<dbReference type="Proteomes" id="UP000824211">
    <property type="component" value="Unassembled WGS sequence"/>
</dbReference>
<dbReference type="GO" id="GO:0003700">
    <property type="term" value="F:DNA-binding transcription factor activity"/>
    <property type="evidence" value="ECO:0007669"/>
    <property type="project" value="InterPro"/>
</dbReference>
<accession>A0A9D2S7U1</accession>
<dbReference type="PANTHER" id="PTHR30126:SF64">
    <property type="entry name" value="HTH-TYPE TRANSCRIPTIONAL REGULATOR CITR"/>
    <property type="match status" value="1"/>
</dbReference>
<dbReference type="PANTHER" id="PTHR30126">
    <property type="entry name" value="HTH-TYPE TRANSCRIPTIONAL REGULATOR"/>
    <property type="match status" value="1"/>
</dbReference>
<evidence type="ECO:0000256" key="4">
    <source>
        <dbReference type="ARBA" id="ARBA00023163"/>
    </source>
</evidence>
<feature type="domain" description="HTH lysR-type" evidence="5">
    <location>
        <begin position="3"/>
        <end position="60"/>
    </location>
</feature>
<comment type="caution">
    <text evidence="6">The sequence shown here is derived from an EMBL/GenBank/DDBJ whole genome shotgun (WGS) entry which is preliminary data.</text>
</comment>
<dbReference type="SUPFAM" id="SSF46785">
    <property type="entry name" value="Winged helix' DNA-binding domain"/>
    <property type="match status" value="1"/>
</dbReference>
<dbReference type="Pfam" id="PF03466">
    <property type="entry name" value="LysR_substrate"/>
    <property type="match status" value="1"/>
</dbReference>
<keyword evidence="2" id="KW-0805">Transcription regulation</keyword>
<dbReference type="Gene3D" id="1.10.10.10">
    <property type="entry name" value="Winged helix-like DNA-binding domain superfamily/Winged helix DNA-binding domain"/>
    <property type="match status" value="1"/>
</dbReference>
<proteinExistence type="inferred from homology"/>
<sequence>MPINYDYYRIFYVVAQCRSFTRAAEVLKNNQPNITRCMKNLEQELGCRLFLRSNRGVTLTPEGQRLYRRVAAAAEQLELGEAEIRRDGSLEGGSLSISASEAALHMVLLDRLSVFHTQYPGVHLRITNETTPQAIERLRAGESDFAVITAPLPTGRDLHQTELLRFREIPVCGPAYSDLANRRCTLGDLAARPIVCIGQDTSTYAFYQDFFTSNGLPFRVDVEVATMDQIPPMVEHGLGVGFYPERLAAPYVAAGRLFCVPLDRPVPERSIALVEDASRPRSTAMKVLRRLLCSPPGAEGARIQS</sequence>
<comment type="similarity">
    <text evidence="1">Belongs to the LysR transcriptional regulatory family.</text>
</comment>
<dbReference type="InterPro" id="IPR005119">
    <property type="entry name" value="LysR_subst-bd"/>
</dbReference>
<organism evidence="6 7">
    <name type="scientific">Candidatus Faecalibacterium faecipullorum</name>
    <dbReference type="NCBI Taxonomy" id="2838578"/>
    <lineage>
        <taxon>Bacteria</taxon>
        <taxon>Bacillati</taxon>
        <taxon>Bacillota</taxon>
        <taxon>Clostridia</taxon>
        <taxon>Eubacteriales</taxon>
        <taxon>Oscillospiraceae</taxon>
        <taxon>Faecalibacterium</taxon>
    </lineage>
</organism>
<dbReference type="PRINTS" id="PR00039">
    <property type="entry name" value="HTHLYSR"/>
</dbReference>
<dbReference type="SUPFAM" id="SSF53850">
    <property type="entry name" value="Periplasmic binding protein-like II"/>
    <property type="match status" value="1"/>
</dbReference>
<dbReference type="GO" id="GO:0000976">
    <property type="term" value="F:transcription cis-regulatory region binding"/>
    <property type="evidence" value="ECO:0007669"/>
    <property type="project" value="TreeGrafter"/>
</dbReference>
<keyword evidence="3" id="KW-0238">DNA-binding</keyword>
<evidence type="ECO:0000256" key="1">
    <source>
        <dbReference type="ARBA" id="ARBA00009437"/>
    </source>
</evidence>
<evidence type="ECO:0000256" key="2">
    <source>
        <dbReference type="ARBA" id="ARBA00023015"/>
    </source>
</evidence>
<evidence type="ECO:0000259" key="5">
    <source>
        <dbReference type="PROSITE" id="PS50931"/>
    </source>
</evidence>
<evidence type="ECO:0000313" key="7">
    <source>
        <dbReference type="Proteomes" id="UP000824211"/>
    </source>
</evidence>
<dbReference type="InterPro" id="IPR000847">
    <property type="entry name" value="LysR_HTH_N"/>
</dbReference>
<dbReference type="Gene3D" id="3.40.190.10">
    <property type="entry name" value="Periplasmic binding protein-like II"/>
    <property type="match status" value="2"/>
</dbReference>
<reference evidence="6" key="2">
    <citation type="submission" date="2021-04" db="EMBL/GenBank/DDBJ databases">
        <authorList>
            <person name="Gilroy R."/>
        </authorList>
    </citation>
    <scope>NUCLEOTIDE SEQUENCE</scope>
    <source>
        <strain evidence="6">ChiHjej9B8-13557</strain>
    </source>
</reference>
<reference evidence="6" key="1">
    <citation type="journal article" date="2021" name="PeerJ">
        <title>Extensive microbial diversity within the chicken gut microbiome revealed by metagenomics and culture.</title>
        <authorList>
            <person name="Gilroy R."/>
            <person name="Ravi A."/>
            <person name="Getino M."/>
            <person name="Pursley I."/>
            <person name="Horton D.L."/>
            <person name="Alikhan N.F."/>
            <person name="Baker D."/>
            <person name="Gharbi K."/>
            <person name="Hall N."/>
            <person name="Watson M."/>
            <person name="Adriaenssens E.M."/>
            <person name="Foster-Nyarko E."/>
            <person name="Jarju S."/>
            <person name="Secka A."/>
            <person name="Antonio M."/>
            <person name="Oren A."/>
            <person name="Chaudhuri R.R."/>
            <person name="La Ragione R."/>
            <person name="Hildebrand F."/>
            <person name="Pallen M.J."/>
        </authorList>
    </citation>
    <scope>NUCLEOTIDE SEQUENCE</scope>
    <source>
        <strain evidence="6">ChiHjej9B8-13557</strain>
    </source>
</reference>
<dbReference type="FunFam" id="1.10.10.10:FF:000001">
    <property type="entry name" value="LysR family transcriptional regulator"/>
    <property type="match status" value="1"/>
</dbReference>
<dbReference type="InterPro" id="IPR036390">
    <property type="entry name" value="WH_DNA-bd_sf"/>
</dbReference>
<dbReference type="Pfam" id="PF00126">
    <property type="entry name" value="HTH_1"/>
    <property type="match status" value="1"/>
</dbReference>
<dbReference type="EMBL" id="DWXX01000111">
    <property type="protein sequence ID" value="HJB59264.1"/>
    <property type="molecule type" value="Genomic_DNA"/>
</dbReference>
<evidence type="ECO:0000313" key="6">
    <source>
        <dbReference type="EMBL" id="HJB59264.1"/>
    </source>
</evidence>